<dbReference type="Proteomes" id="UP000762676">
    <property type="component" value="Unassembled WGS sequence"/>
</dbReference>
<evidence type="ECO:0000313" key="1">
    <source>
        <dbReference type="EMBL" id="GFR83213.1"/>
    </source>
</evidence>
<proteinExistence type="predicted"/>
<accession>A0AAV4GBT8</accession>
<gene>
    <name evidence="1" type="ORF">ElyMa_005970000</name>
</gene>
<comment type="caution">
    <text evidence="1">The sequence shown here is derived from an EMBL/GenBank/DDBJ whole genome shotgun (WGS) entry which is preliminary data.</text>
</comment>
<reference evidence="1 2" key="1">
    <citation type="journal article" date="2021" name="Elife">
        <title>Chloroplast acquisition without the gene transfer in kleptoplastic sea slugs, Plakobranchus ocellatus.</title>
        <authorList>
            <person name="Maeda T."/>
            <person name="Takahashi S."/>
            <person name="Yoshida T."/>
            <person name="Shimamura S."/>
            <person name="Takaki Y."/>
            <person name="Nagai Y."/>
            <person name="Toyoda A."/>
            <person name="Suzuki Y."/>
            <person name="Arimoto A."/>
            <person name="Ishii H."/>
            <person name="Satoh N."/>
            <person name="Nishiyama T."/>
            <person name="Hasebe M."/>
            <person name="Maruyama T."/>
            <person name="Minagawa J."/>
            <person name="Obokata J."/>
            <person name="Shigenobu S."/>
        </authorList>
    </citation>
    <scope>NUCLEOTIDE SEQUENCE [LARGE SCALE GENOMIC DNA]</scope>
</reference>
<evidence type="ECO:0008006" key="3">
    <source>
        <dbReference type="Google" id="ProtNLM"/>
    </source>
</evidence>
<evidence type="ECO:0000313" key="2">
    <source>
        <dbReference type="Proteomes" id="UP000762676"/>
    </source>
</evidence>
<organism evidence="1 2">
    <name type="scientific">Elysia marginata</name>
    <dbReference type="NCBI Taxonomy" id="1093978"/>
    <lineage>
        <taxon>Eukaryota</taxon>
        <taxon>Metazoa</taxon>
        <taxon>Spiralia</taxon>
        <taxon>Lophotrochozoa</taxon>
        <taxon>Mollusca</taxon>
        <taxon>Gastropoda</taxon>
        <taxon>Heterobranchia</taxon>
        <taxon>Euthyneura</taxon>
        <taxon>Panpulmonata</taxon>
        <taxon>Sacoglossa</taxon>
        <taxon>Placobranchoidea</taxon>
        <taxon>Plakobranchidae</taxon>
        <taxon>Elysia</taxon>
    </lineage>
</organism>
<dbReference type="EMBL" id="BMAT01011991">
    <property type="protein sequence ID" value="GFR83213.1"/>
    <property type="molecule type" value="Genomic_DNA"/>
</dbReference>
<protein>
    <recommendedName>
        <fullName evidence="3">ENT domain-containing protein</fullName>
    </recommendedName>
</protein>
<dbReference type="AlphaFoldDB" id="A0AAV4GBT8"/>
<sequence length="87" mass="10039">MAALMADTETKIQAIEYNCVRKLLQISYSESKTSVHLRNLVNRLARPQETQMVTMKRRKCLATSQNMAVFPKQSFMAQFRASEKQLV</sequence>
<name>A0AAV4GBT8_9GAST</name>
<keyword evidence="2" id="KW-1185">Reference proteome</keyword>